<keyword evidence="8" id="KW-1185">Reference proteome</keyword>
<dbReference type="GO" id="GO:0030267">
    <property type="term" value="F:glyoxylate reductase (NADPH) activity"/>
    <property type="evidence" value="ECO:0007669"/>
    <property type="project" value="TreeGrafter"/>
</dbReference>
<comment type="caution">
    <text evidence="7">The sequence shown here is derived from an EMBL/GenBank/DDBJ whole genome shotgun (WGS) entry which is preliminary data.</text>
</comment>
<dbReference type="PANTHER" id="PTHR10996:SF179">
    <property type="entry name" value="D-ISOMER SPECIFIC 2-HYDROXYACID DEHYDROGENASE FAMILY PROTEIN-RELATED"/>
    <property type="match status" value="1"/>
</dbReference>
<accession>A0AAD3XZY1</accession>
<dbReference type="GO" id="GO:0051287">
    <property type="term" value="F:NAD binding"/>
    <property type="evidence" value="ECO:0007669"/>
    <property type="project" value="InterPro"/>
</dbReference>
<dbReference type="GO" id="GO:0016618">
    <property type="term" value="F:hydroxypyruvate reductase [NAD(P)H] activity"/>
    <property type="evidence" value="ECO:0007669"/>
    <property type="project" value="TreeGrafter"/>
</dbReference>
<gene>
    <name evidence="7" type="ORF">Nepgr_024342</name>
</gene>
<feature type="domain" description="D-isomer specific 2-hydroxyacid dehydrogenase NAD-binding" evidence="6">
    <location>
        <begin position="119"/>
        <end position="292"/>
    </location>
</feature>
<dbReference type="Pfam" id="PF00389">
    <property type="entry name" value="2-Hacid_dh"/>
    <property type="match status" value="1"/>
</dbReference>
<dbReference type="GO" id="GO:0005829">
    <property type="term" value="C:cytosol"/>
    <property type="evidence" value="ECO:0007669"/>
    <property type="project" value="TreeGrafter"/>
</dbReference>
<evidence type="ECO:0000259" key="5">
    <source>
        <dbReference type="Pfam" id="PF00389"/>
    </source>
</evidence>
<dbReference type="InterPro" id="IPR036291">
    <property type="entry name" value="NAD(P)-bd_dom_sf"/>
</dbReference>
<dbReference type="Pfam" id="PF02826">
    <property type="entry name" value="2-Hacid_dh_C"/>
    <property type="match status" value="1"/>
</dbReference>
<dbReference type="PANTHER" id="PTHR10996">
    <property type="entry name" value="2-HYDROXYACID DEHYDROGENASE-RELATED"/>
    <property type="match status" value="1"/>
</dbReference>
<feature type="domain" description="D-isomer specific 2-hydroxyacid dehydrogenase catalytic" evidence="5">
    <location>
        <begin position="52"/>
        <end position="323"/>
    </location>
</feature>
<evidence type="ECO:0008006" key="9">
    <source>
        <dbReference type="Google" id="ProtNLM"/>
    </source>
</evidence>
<dbReference type="AlphaFoldDB" id="A0AAD3XZY1"/>
<keyword evidence="1" id="KW-0521">NADP</keyword>
<proteinExistence type="inferred from homology"/>
<organism evidence="7 8">
    <name type="scientific">Nepenthes gracilis</name>
    <name type="common">Slender pitcher plant</name>
    <dbReference type="NCBI Taxonomy" id="150966"/>
    <lineage>
        <taxon>Eukaryota</taxon>
        <taxon>Viridiplantae</taxon>
        <taxon>Streptophyta</taxon>
        <taxon>Embryophyta</taxon>
        <taxon>Tracheophyta</taxon>
        <taxon>Spermatophyta</taxon>
        <taxon>Magnoliopsida</taxon>
        <taxon>eudicotyledons</taxon>
        <taxon>Gunneridae</taxon>
        <taxon>Pentapetalae</taxon>
        <taxon>Caryophyllales</taxon>
        <taxon>Nepenthaceae</taxon>
        <taxon>Nepenthes</taxon>
    </lineage>
</organism>
<dbReference type="SUPFAM" id="SSF52283">
    <property type="entry name" value="Formate/glycerate dehydrogenase catalytic domain-like"/>
    <property type="match status" value="1"/>
</dbReference>
<keyword evidence="3" id="KW-0520">NAD</keyword>
<evidence type="ECO:0000256" key="2">
    <source>
        <dbReference type="ARBA" id="ARBA00023002"/>
    </source>
</evidence>
<evidence type="ECO:0000256" key="3">
    <source>
        <dbReference type="ARBA" id="ARBA00023027"/>
    </source>
</evidence>
<dbReference type="EMBL" id="BSYO01000024">
    <property type="protein sequence ID" value="GMH22499.1"/>
    <property type="molecule type" value="Genomic_DNA"/>
</dbReference>
<sequence length="326" mass="35632">MAEASEAAPNLPNVLLLKPLAFPHVEAECSRNFLLLKAYDSPQPIHLFLSTHATSVSALLCSAGTPVTTETLRLLPCLRLIVTTSVGLDELDLSECRRRGIAVSNPGAIFADDVADLAVGLLIDVVRKISAADRYVRRGLWRVEGDHPLGNRLGDMKVGIVGLGNIGFKVAKRLEGLGCRILYNSRKKKSFVSYPYHSNICDLASRSDVLVICCALTDQTRRMINDRVLSLLGKDGVIVNVGRGAIVDEEELVRFLLEGEIAGAGLDVFENEPYVPKELFELDNIVLSPHRAVFTPEALQDLEELVVGNLKAFFSSQPLLSQVVFE</sequence>
<evidence type="ECO:0000256" key="1">
    <source>
        <dbReference type="ARBA" id="ARBA00022857"/>
    </source>
</evidence>
<dbReference type="Proteomes" id="UP001279734">
    <property type="component" value="Unassembled WGS sequence"/>
</dbReference>
<name>A0AAD3XZY1_NEPGR</name>
<dbReference type="FunFam" id="3.40.50.720:FF:000213">
    <property type="entry name" value="Putative 2-hydroxyacid dehydrogenase"/>
    <property type="match status" value="1"/>
</dbReference>
<keyword evidence="2 4" id="KW-0560">Oxidoreductase</keyword>
<comment type="similarity">
    <text evidence="4">Belongs to the D-isomer specific 2-hydroxyacid dehydrogenase family.</text>
</comment>
<dbReference type="InterPro" id="IPR006140">
    <property type="entry name" value="D-isomer_DH_NAD-bd"/>
</dbReference>
<evidence type="ECO:0000259" key="6">
    <source>
        <dbReference type="Pfam" id="PF02826"/>
    </source>
</evidence>
<dbReference type="InterPro" id="IPR050223">
    <property type="entry name" value="D-isomer_2-hydroxyacid_DH"/>
</dbReference>
<reference evidence="7" key="1">
    <citation type="submission" date="2023-05" db="EMBL/GenBank/DDBJ databases">
        <title>Nepenthes gracilis genome sequencing.</title>
        <authorList>
            <person name="Fukushima K."/>
        </authorList>
    </citation>
    <scope>NUCLEOTIDE SEQUENCE</scope>
    <source>
        <strain evidence="7">SING2019-196</strain>
    </source>
</reference>
<protein>
    <recommendedName>
        <fullName evidence="9">Glyoxylate/hydroxypyruvate reductase HPR3</fullName>
    </recommendedName>
</protein>
<dbReference type="CDD" id="cd12156">
    <property type="entry name" value="HPPR"/>
    <property type="match status" value="1"/>
</dbReference>
<dbReference type="InterPro" id="IPR006139">
    <property type="entry name" value="D-isomer_2_OHA_DH_cat_dom"/>
</dbReference>
<evidence type="ECO:0000313" key="8">
    <source>
        <dbReference type="Proteomes" id="UP001279734"/>
    </source>
</evidence>
<evidence type="ECO:0000256" key="4">
    <source>
        <dbReference type="RuleBase" id="RU003719"/>
    </source>
</evidence>
<dbReference type="Gene3D" id="3.40.50.720">
    <property type="entry name" value="NAD(P)-binding Rossmann-like Domain"/>
    <property type="match status" value="2"/>
</dbReference>
<evidence type="ECO:0000313" key="7">
    <source>
        <dbReference type="EMBL" id="GMH22499.1"/>
    </source>
</evidence>
<dbReference type="SUPFAM" id="SSF51735">
    <property type="entry name" value="NAD(P)-binding Rossmann-fold domains"/>
    <property type="match status" value="1"/>
</dbReference>